<comment type="catalytic activity">
    <reaction evidence="15">
        <text>ADP-D-ribose + H2O = D-ribose 5-phosphate + AMP + 2 H(+)</text>
        <dbReference type="Rhea" id="RHEA:10412"/>
        <dbReference type="ChEBI" id="CHEBI:15377"/>
        <dbReference type="ChEBI" id="CHEBI:15378"/>
        <dbReference type="ChEBI" id="CHEBI:57967"/>
        <dbReference type="ChEBI" id="CHEBI:78346"/>
        <dbReference type="ChEBI" id="CHEBI:456215"/>
        <dbReference type="EC" id="3.6.1.53"/>
    </reaction>
</comment>
<evidence type="ECO:0000256" key="5">
    <source>
        <dbReference type="ARBA" id="ARBA00012453"/>
    </source>
</evidence>
<dbReference type="PANTHER" id="PTHR16509">
    <property type="match status" value="1"/>
</dbReference>
<reference evidence="18" key="1">
    <citation type="submission" date="2017-08" db="EMBL/GenBank/DDBJ databases">
        <authorList>
            <person name="Polle J.E."/>
            <person name="Barry K."/>
            <person name="Cushman J."/>
            <person name="Schmutz J."/>
            <person name="Tran D."/>
            <person name="Hathwaick L.T."/>
            <person name="Yim W.C."/>
            <person name="Jenkins J."/>
            <person name="Mckie-Krisberg Z.M."/>
            <person name="Prochnik S."/>
            <person name="Lindquist E."/>
            <person name="Dockter R.B."/>
            <person name="Adam C."/>
            <person name="Molina H."/>
            <person name="Bunkerborg J."/>
            <person name="Jin E."/>
            <person name="Buchheim M."/>
            <person name="Magnuson J."/>
        </authorList>
    </citation>
    <scope>NUCLEOTIDE SEQUENCE</scope>
    <source>
        <strain evidence="18">CCAP 19/18</strain>
    </source>
</reference>
<evidence type="ECO:0000256" key="14">
    <source>
        <dbReference type="ARBA" id="ARBA00047636"/>
    </source>
</evidence>
<comment type="subunit">
    <text evidence="3">Monomer.</text>
</comment>
<dbReference type="InterPro" id="IPR029052">
    <property type="entry name" value="Metallo-depent_PP-like"/>
</dbReference>
<gene>
    <name evidence="18" type="ORF">DUNSADRAFT_1270</name>
</gene>
<dbReference type="Gene3D" id="3.60.21.10">
    <property type="match status" value="1"/>
</dbReference>
<evidence type="ECO:0000313" key="18">
    <source>
        <dbReference type="EMBL" id="KAF5839236.1"/>
    </source>
</evidence>
<comment type="catalytic activity">
    <reaction evidence="14">
        <text>CDP-choline + H2O = phosphocholine + CMP + 2 H(+)</text>
        <dbReference type="Rhea" id="RHEA:32487"/>
        <dbReference type="ChEBI" id="CHEBI:15377"/>
        <dbReference type="ChEBI" id="CHEBI:15378"/>
        <dbReference type="ChEBI" id="CHEBI:58779"/>
        <dbReference type="ChEBI" id="CHEBI:60377"/>
        <dbReference type="ChEBI" id="CHEBI:295975"/>
        <dbReference type="EC" id="3.6.1.53"/>
    </reaction>
</comment>
<evidence type="ECO:0000256" key="16">
    <source>
        <dbReference type="ARBA" id="ARBA00049546"/>
    </source>
</evidence>
<dbReference type="InterPro" id="IPR004843">
    <property type="entry name" value="Calcineurin-like_PHP"/>
</dbReference>
<protein>
    <recommendedName>
        <fullName evidence="7">Manganese-dependent ADP-ribose/CDP-alcohol diphosphatase</fullName>
        <ecNumber evidence="5">3.6.1.13</ecNumber>
        <ecNumber evidence="4">3.6.1.16</ecNumber>
        <ecNumber evidence="6">3.6.1.53</ecNumber>
    </recommendedName>
    <alternativeName>
        <fullName evidence="12">ADPRibase-Mn</fullName>
    </alternativeName>
    <alternativeName>
        <fullName evidence="11">CDP-choline phosphohydrolase</fullName>
    </alternativeName>
</protein>
<evidence type="ECO:0000256" key="13">
    <source>
        <dbReference type="ARBA" id="ARBA00047486"/>
    </source>
</evidence>
<proteinExistence type="inferred from homology"/>
<organism evidence="18 19">
    <name type="scientific">Dunaliella salina</name>
    <name type="common">Green alga</name>
    <name type="synonym">Protococcus salinus</name>
    <dbReference type="NCBI Taxonomy" id="3046"/>
    <lineage>
        <taxon>Eukaryota</taxon>
        <taxon>Viridiplantae</taxon>
        <taxon>Chlorophyta</taxon>
        <taxon>core chlorophytes</taxon>
        <taxon>Chlorophyceae</taxon>
        <taxon>CS clade</taxon>
        <taxon>Chlamydomonadales</taxon>
        <taxon>Dunaliellaceae</taxon>
        <taxon>Dunaliella</taxon>
    </lineage>
</organism>
<comment type="cofactor">
    <cofactor evidence="1">
        <name>Mg(2+)</name>
        <dbReference type="ChEBI" id="CHEBI:18420"/>
    </cofactor>
</comment>
<dbReference type="EC" id="3.6.1.16" evidence="4"/>
<dbReference type="CDD" id="cd07396">
    <property type="entry name" value="MPP_Nbla03831"/>
    <property type="match status" value="1"/>
</dbReference>
<evidence type="ECO:0000313" key="19">
    <source>
        <dbReference type="Proteomes" id="UP000815325"/>
    </source>
</evidence>
<feature type="domain" description="Calcineurin-like phosphoesterase" evidence="17">
    <location>
        <begin position="55"/>
        <end position="303"/>
    </location>
</feature>
<evidence type="ECO:0000256" key="9">
    <source>
        <dbReference type="ARBA" id="ARBA00022801"/>
    </source>
</evidence>
<comment type="catalytic activity">
    <reaction evidence="13">
        <text>CDP-glycerol + H2O = sn-glycerol 3-phosphate + CMP + 2 H(+)</text>
        <dbReference type="Rhea" id="RHEA:21692"/>
        <dbReference type="ChEBI" id="CHEBI:15377"/>
        <dbReference type="ChEBI" id="CHEBI:15378"/>
        <dbReference type="ChEBI" id="CHEBI:57597"/>
        <dbReference type="ChEBI" id="CHEBI:58311"/>
        <dbReference type="ChEBI" id="CHEBI:60377"/>
        <dbReference type="EC" id="3.6.1.16"/>
    </reaction>
</comment>
<dbReference type="Pfam" id="PF00149">
    <property type="entry name" value="Metallophos"/>
    <property type="match status" value="1"/>
</dbReference>
<comment type="similarity">
    <text evidence="2">Belongs to the ADPRibase-Mn family.</text>
</comment>
<evidence type="ECO:0000256" key="10">
    <source>
        <dbReference type="ARBA" id="ARBA00022833"/>
    </source>
</evidence>
<dbReference type="SUPFAM" id="SSF56300">
    <property type="entry name" value="Metallo-dependent phosphatases"/>
    <property type="match status" value="1"/>
</dbReference>
<accession>A0ABQ7GXB3</accession>
<dbReference type="Proteomes" id="UP000815325">
    <property type="component" value="Unassembled WGS sequence"/>
</dbReference>
<evidence type="ECO:0000256" key="11">
    <source>
        <dbReference type="ARBA" id="ARBA00030848"/>
    </source>
</evidence>
<evidence type="ECO:0000256" key="7">
    <source>
        <dbReference type="ARBA" id="ARBA00016378"/>
    </source>
</evidence>
<evidence type="ECO:0000259" key="17">
    <source>
        <dbReference type="Pfam" id="PF00149"/>
    </source>
</evidence>
<evidence type="ECO:0000256" key="6">
    <source>
        <dbReference type="ARBA" id="ARBA00012529"/>
    </source>
</evidence>
<keyword evidence="19" id="KW-1185">Reference proteome</keyword>
<keyword evidence="9" id="KW-0378">Hydrolase</keyword>
<dbReference type="PANTHER" id="PTHR16509:SF1">
    <property type="entry name" value="MANGANESE-DEPENDENT ADP-RIBOSE_CDP-ALCOHOL DIPHOSPHATASE"/>
    <property type="match status" value="1"/>
</dbReference>
<dbReference type="EMBL" id="MU069550">
    <property type="protein sequence ID" value="KAF5839236.1"/>
    <property type="molecule type" value="Genomic_DNA"/>
</dbReference>
<comment type="catalytic activity">
    <reaction evidence="16">
        <text>ADP-D-ribose + H2O = D-ribose 5-phosphate + AMP + 2 H(+)</text>
        <dbReference type="Rhea" id="RHEA:10412"/>
        <dbReference type="ChEBI" id="CHEBI:15377"/>
        <dbReference type="ChEBI" id="CHEBI:15378"/>
        <dbReference type="ChEBI" id="CHEBI:57967"/>
        <dbReference type="ChEBI" id="CHEBI:78346"/>
        <dbReference type="ChEBI" id="CHEBI:456215"/>
        <dbReference type="EC" id="3.6.1.13"/>
    </reaction>
</comment>
<evidence type="ECO:0000256" key="15">
    <source>
        <dbReference type="ARBA" id="ARBA00047894"/>
    </source>
</evidence>
<dbReference type="InterPro" id="IPR041869">
    <property type="entry name" value="MPP_ADPRM"/>
</dbReference>
<keyword evidence="8" id="KW-0479">Metal-binding</keyword>
<evidence type="ECO:0000256" key="12">
    <source>
        <dbReference type="ARBA" id="ARBA00032579"/>
    </source>
</evidence>
<evidence type="ECO:0000256" key="4">
    <source>
        <dbReference type="ARBA" id="ARBA00012443"/>
    </source>
</evidence>
<evidence type="ECO:0000256" key="8">
    <source>
        <dbReference type="ARBA" id="ARBA00022723"/>
    </source>
</evidence>
<comment type="caution">
    <text evidence="18">The sequence shown here is derived from an EMBL/GenBank/DDBJ whole genome shotgun (WGS) entry which is preliminary data.</text>
</comment>
<keyword evidence="10" id="KW-0862">Zinc</keyword>
<evidence type="ECO:0000256" key="3">
    <source>
        <dbReference type="ARBA" id="ARBA00011245"/>
    </source>
</evidence>
<evidence type="ECO:0000256" key="2">
    <source>
        <dbReference type="ARBA" id="ARBA00006362"/>
    </source>
</evidence>
<name>A0ABQ7GXB3_DUNSA</name>
<dbReference type="EC" id="3.6.1.13" evidence="5"/>
<evidence type="ECO:0000256" key="1">
    <source>
        <dbReference type="ARBA" id="ARBA00001946"/>
    </source>
</evidence>
<dbReference type="EC" id="3.6.1.53" evidence="6"/>
<sequence length="365" mass="40905">MNLAGARVLGSNSSVKRSKILQHHLCDRIAMPSFRHRAQALSESEKSQIKPDFSFGIVADIQYADIPDGHSYHGTPRFYRNAKAALRRAVSMLREGSIPLSFTIQLGDIVDGNCKENAEKALDGILGELNAFGKPVYHMLGNHCLYNLDRELLHQKMEIPNLPADGGSYYSFEPHPSWRFVVLDSYDVSLPGWEPSHPRYQLALEWLKKNNPNENKNNPQGLEGVERRWVAFGGGASPEQVAWFKQQLQEASAKKQRVMVFSHLPFQPGTAPNPCLQWNYEELLDVMRGSSCVVATFAGHAHQNGYVRDEWGIHHLVLPSVLETPPGRDCYGHIKVYGDKVKLVGTDCMMSLDMSLGRKVLQEAA</sequence>